<sequence>MDLLKDLQWRYATKAYTDKKVSGEKLDFILEAINLTASSCGLQPYRVFAIENKEIRAKLGEGSFNKQITQASHLLVFAAYNNVTTEHIEKLIKLVAKNRGVAEADLKDLFTKLDGYFNSRSVESNRHWSDKQAYIALGTALIAAANVKVDATPMEGFDPAVFDELLGLKDKDLHTTVILSLGFRDETADFLAAAPKVRIPVHEMVTMI</sequence>
<dbReference type="OrthoDB" id="9809288at2"/>
<comment type="cofactor">
    <cofactor evidence="1">
        <name>FMN</name>
        <dbReference type="ChEBI" id="CHEBI:58210"/>
    </cofactor>
</comment>
<dbReference type="CDD" id="cd02149">
    <property type="entry name" value="NfsB-like"/>
    <property type="match status" value="1"/>
</dbReference>
<dbReference type="Gene3D" id="3.40.109.10">
    <property type="entry name" value="NADH Oxidase"/>
    <property type="match status" value="1"/>
</dbReference>
<dbReference type="PANTHER" id="PTHR43673">
    <property type="entry name" value="NAD(P)H NITROREDUCTASE YDGI-RELATED"/>
    <property type="match status" value="1"/>
</dbReference>
<evidence type="ECO:0000256" key="4">
    <source>
        <dbReference type="ARBA" id="ARBA00022643"/>
    </source>
</evidence>
<feature type="domain" description="Nitroreductase" evidence="7">
    <location>
        <begin position="8"/>
        <end position="182"/>
    </location>
</feature>
<name>A0A5B8VSI6_9BACT</name>
<dbReference type="Pfam" id="PF00881">
    <property type="entry name" value="Nitroreductase"/>
    <property type="match status" value="1"/>
</dbReference>
<evidence type="ECO:0000259" key="7">
    <source>
        <dbReference type="Pfam" id="PF00881"/>
    </source>
</evidence>
<evidence type="ECO:0000256" key="3">
    <source>
        <dbReference type="ARBA" id="ARBA00022630"/>
    </source>
</evidence>
<dbReference type="InterPro" id="IPR033878">
    <property type="entry name" value="NfsB-like"/>
</dbReference>
<dbReference type="SUPFAM" id="SSF55469">
    <property type="entry name" value="FMN-dependent nitroreductase-like"/>
    <property type="match status" value="1"/>
</dbReference>
<evidence type="ECO:0000256" key="6">
    <source>
        <dbReference type="ARBA" id="ARBA00023002"/>
    </source>
</evidence>
<organism evidence="8 9">
    <name type="scientific">Arachidicoccus ginsenosidivorans</name>
    <dbReference type="NCBI Taxonomy" id="496057"/>
    <lineage>
        <taxon>Bacteria</taxon>
        <taxon>Pseudomonadati</taxon>
        <taxon>Bacteroidota</taxon>
        <taxon>Chitinophagia</taxon>
        <taxon>Chitinophagales</taxon>
        <taxon>Chitinophagaceae</taxon>
        <taxon>Arachidicoccus</taxon>
    </lineage>
</organism>
<dbReference type="InterPro" id="IPR029479">
    <property type="entry name" value="Nitroreductase"/>
</dbReference>
<keyword evidence="6" id="KW-0560">Oxidoreductase</keyword>
<keyword evidence="5" id="KW-0521">NADP</keyword>
<dbReference type="KEGG" id="agi:FSB73_20540"/>
<proteinExistence type="inferred from homology"/>
<keyword evidence="3" id="KW-0285">Flavoprotein</keyword>
<keyword evidence="4" id="KW-0288">FMN</keyword>
<dbReference type="GO" id="GO:0016491">
    <property type="term" value="F:oxidoreductase activity"/>
    <property type="evidence" value="ECO:0007669"/>
    <property type="project" value="UniProtKB-KW"/>
</dbReference>
<evidence type="ECO:0000256" key="2">
    <source>
        <dbReference type="ARBA" id="ARBA00007118"/>
    </source>
</evidence>
<evidence type="ECO:0000313" key="8">
    <source>
        <dbReference type="EMBL" id="QEC73696.1"/>
    </source>
</evidence>
<evidence type="ECO:0000256" key="5">
    <source>
        <dbReference type="ARBA" id="ARBA00022857"/>
    </source>
</evidence>
<dbReference type="PANTHER" id="PTHR43673:SF2">
    <property type="entry name" value="NITROREDUCTASE"/>
    <property type="match status" value="1"/>
</dbReference>
<keyword evidence="9" id="KW-1185">Reference proteome</keyword>
<dbReference type="Proteomes" id="UP000321291">
    <property type="component" value="Chromosome"/>
</dbReference>
<accession>A0A5B8VSI6</accession>
<reference evidence="8 9" key="1">
    <citation type="journal article" date="2017" name="Int. J. Syst. Evol. Microbiol.">
        <title>Arachidicoccus ginsenosidivorans sp. nov., with ginsenoside-converting activity isolated from ginseng cultivating soil.</title>
        <authorList>
            <person name="Siddiqi M.Z."/>
            <person name="Aslam Z."/>
            <person name="Im W.T."/>
        </authorList>
    </citation>
    <scope>NUCLEOTIDE SEQUENCE [LARGE SCALE GENOMIC DNA]</scope>
    <source>
        <strain evidence="8 9">Gsoil 809</strain>
    </source>
</reference>
<gene>
    <name evidence="8" type="ORF">FSB73_20540</name>
</gene>
<protein>
    <submittedName>
        <fullName evidence="8">NAD(P)H-dependent oxidoreductase</fullName>
    </submittedName>
</protein>
<evidence type="ECO:0000313" key="9">
    <source>
        <dbReference type="Proteomes" id="UP000321291"/>
    </source>
</evidence>
<dbReference type="AlphaFoldDB" id="A0A5B8VSI6"/>
<evidence type="ECO:0000256" key="1">
    <source>
        <dbReference type="ARBA" id="ARBA00001917"/>
    </source>
</evidence>
<dbReference type="EMBL" id="CP042434">
    <property type="protein sequence ID" value="QEC73696.1"/>
    <property type="molecule type" value="Genomic_DNA"/>
</dbReference>
<dbReference type="InterPro" id="IPR000415">
    <property type="entry name" value="Nitroreductase-like"/>
</dbReference>
<comment type="similarity">
    <text evidence="2">Belongs to the nitroreductase family.</text>
</comment>
<dbReference type="RefSeq" id="WP_146786585.1">
    <property type="nucleotide sequence ID" value="NZ_CP042434.1"/>
</dbReference>